<keyword evidence="10 12" id="KW-0408">Iron</keyword>
<dbReference type="GO" id="GO:0004601">
    <property type="term" value="F:peroxidase activity"/>
    <property type="evidence" value="ECO:0007669"/>
    <property type="project" value="UniProtKB-KW"/>
</dbReference>
<name>A0A8K0SB11_9HYPO</name>
<keyword evidence="7 12" id="KW-0479">Metal-binding</keyword>
<dbReference type="Gene3D" id="1.10.640.10">
    <property type="entry name" value="Haem peroxidase domain superfamily, animal type"/>
    <property type="match status" value="1"/>
</dbReference>
<dbReference type="GO" id="GO:0016705">
    <property type="term" value="F:oxidoreductase activity, acting on paired donors, with incorporation or reduction of molecular oxygen"/>
    <property type="evidence" value="ECO:0007669"/>
    <property type="project" value="InterPro"/>
</dbReference>
<organism evidence="14 15">
    <name type="scientific">Stachybotrys elegans</name>
    <dbReference type="NCBI Taxonomy" id="80388"/>
    <lineage>
        <taxon>Eukaryota</taxon>
        <taxon>Fungi</taxon>
        <taxon>Dikarya</taxon>
        <taxon>Ascomycota</taxon>
        <taxon>Pezizomycotina</taxon>
        <taxon>Sordariomycetes</taxon>
        <taxon>Hypocreomycetidae</taxon>
        <taxon>Hypocreales</taxon>
        <taxon>Stachybotryaceae</taxon>
        <taxon>Stachybotrys</taxon>
    </lineage>
</organism>
<dbReference type="GO" id="GO:0004497">
    <property type="term" value="F:monooxygenase activity"/>
    <property type="evidence" value="ECO:0007669"/>
    <property type="project" value="InterPro"/>
</dbReference>
<dbReference type="GO" id="GO:0005506">
    <property type="term" value="F:iron ion binding"/>
    <property type="evidence" value="ECO:0007669"/>
    <property type="project" value="InterPro"/>
</dbReference>
<keyword evidence="8" id="KW-0223">Dioxygenase</keyword>
<feature type="compositionally biased region" description="Polar residues" evidence="13">
    <location>
        <begin position="346"/>
        <end position="356"/>
    </location>
</feature>
<dbReference type="GO" id="GO:0006631">
    <property type="term" value="P:fatty acid metabolic process"/>
    <property type="evidence" value="ECO:0007669"/>
    <property type="project" value="UniProtKB-ARBA"/>
</dbReference>
<comment type="caution">
    <text evidence="14">The sequence shown here is derived from an EMBL/GenBank/DDBJ whole genome shotgun (WGS) entry which is preliminary data.</text>
</comment>
<dbReference type="OrthoDB" id="823504at2759"/>
<protein>
    <recommendedName>
        <fullName evidence="4">linoleate 8R-lipoxygenase</fullName>
        <ecNumber evidence="4">1.13.11.60</ecNumber>
    </recommendedName>
</protein>
<dbReference type="CDD" id="cd20612">
    <property type="entry name" value="CYP_LDS-like_C"/>
    <property type="match status" value="1"/>
</dbReference>
<dbReference type="GO" id="GO:0006979">
    <property type="term" value="P:response to oxidative stress"/>
    <property type="evidence" value="ECO:0007669"/>
    <property type="project" value="InterPro"/>
</dbReference>
<evidence type="ECO:0000256" key="5">
    <source>
        <dbReference type="ARBA" id="ARBA00022559"/>
    </source>
</evidence>
<keyword evidence="6 12" id="KW-0349">Heme</keyword>
<dbReference type="PROSITE" id="PS50292">
    <property type="entry name" value="PEROXIDASE_3"/>
    <property type="match status" value="1"/>
</dbReference>
<dbReference type="GO" id="GO:0052878">
    <property type="term" value="F:linoleate 8R-lipoxygenase activity"/>
    <property type="evidence" value="ECO:0007669"/>
    <property type="project" value="UniProtKB-EC"/>
</dbReference>
<evidence type="ECO:0000256" key="6">
    <source>
        <dbReference type="ARBA" id="ARBA00022617"/>
    </source>
</evidence>
<evidence type="ECO:0000256" key="8">
    <source>
        <dbReference type="ARBA" id="ARBA00022964"/>
    </source>
</evidence>
<feature type="region of interest" description="Disordered" evidence="13">
    <location>
        <begin position="336"/>
        <end position="356"/>
    </location>
</feature>
<proteinExistence type="predicted"/>
<dbReference type="GO" id="GO:0016853">
    <property type="term" value="F:isomerase activity"/>
    <property type="evidence" value="ECO:0007669"/>
    <property type="project" value="UniProtKB-KW"/>
</dbReference>
<evidence type="ECO:0000256" key="1">
    <source>
        <dbReference type="ARBA" id="ARBA00000699"/>
    </source>
</evidence>
<dbReference type="PANTHER" id="PTHR11903:SF37">
    <property type="entry name" value="PSI-PRODUCING OXYGENASE A"/>
    <property type="match status" value="1"/>
</dbReference>
<dbReference type="InterPro" id="IPR037120">
    <property type="entry name" value="Haem_peroxidase_sf_animal"/>
</dbReference>
<comment type="subunit">
    <text evidence="3">Homotetramer.</text>
</comment>
<feature type="binding site" description="axial binding residue" evidence="12">
    <location>
        <position position="371"/>
    </location>
    <ligand>
        <name>heme b</name>
        <dbReference type="ChEBI" id="CHEBI:60344"/>
    </ligand>
    <ligandPart>
        <name>Fe</name>
        <dbReference type="ChEBI" id="CHEBI:18248"/>
    </ligandPart>
</feature>
<dbReference type="SUPFAM" id="SSF48264">
    <property type="entry name" value="Cytochrome P450"/>
    <property type="match status" value="1"/>
</dbReference>
<reference evidence="14" key="1">
    <citation type="journal article" date="2021" name="Nat. Commun.">
        <title>Genetic determinants of endophytism in the Arabidopsis root mycobiome.</title>
        <authorList>
            <person name="Mesny F."/>
            <person name="Miyauchi S."/>
            <person name="Thiergart T."/>
            <person name="Pickel B."/>
            <person name="Atanasova L."/>
            <person name="Karlsson M."/>
            <person name="Huettel B."/>
            <person name="Barry K.W."/>
            <person name="Haridas S."/>
            <person name="Chen C."/>
            <person name="Bauer D."/>
            <person name="Andreopoulos W."/>
            <person name="Pangilinan J."/>
            <person name="LaButti K."/>
            <person name="Riley R."/>
            <person name="Lipzen A."/>
            <person name="Clum A."/>
            <person name="Drula E."/>
            <person name="Henrissat B."/>
            <person name="Kohler A."/>
            <person name="Grigoriev I.V."/>
            <person name="Martin F.M."/>
            <person name="Hacquard S."/>
        </authorList>
    </citation>
    <scope>NUCLEOTIDE SEQUENCE</scope>
    <source>
        <strain evidence="14">MPI-CAGE-CH-0235</strain>
    </source>
</reference>
<keyword evidence="15" id="KW-1185">Reference proteome</keyword>
<evidence type="ECO:0000256" key="2">
    <source>
        <dbReference type="ARBA" id="ARBA00004685"/>
    </source>
</evidence>
<feature type="compositionally biased region" description="Basic and acidic residues" evidence="13">
    <location>
        <begin position="336"/>
        <end position="345"/>
    </location>
</feature>
<dbReference type="Proteomes" id="UP000813444">
    <property type="component" value="Unassembled WGS sequence"/>
</dbReference>
<dbReference type="GO" id="GO:0020037">
    <property type="term" value="F:heme binding"/>
    <property type="evidence" value="ECO:0007669"/>
    <property type="project" value="InterPro"/>
</dbReference>
<evidence type="ECO:0000256" key="11">
    <source>
        <dbReference type="ARBA" id="ARBA00023235"/>
    </source>
</evidence>
<dbReference type="InterPro" id="IPR019791">
    <property type="entry name" value="Haem_peroxidase_animal"/>
</dbReference>
<dbReference type="EMBL" id="JAGPNK010000033">
    <property type="protein sequence ID" value="KAH7303488.1"/>
    <property type="molecule type" value="Genomic_DNA"/>
</dbReference>
<comment type="pathway">
    <text evidence="2">Mycotoxin biosynthesis.</text>
</comment>
<evidence type="ECO:0000256" key="7">
    <source>
        <dbReference type="ARBA" id="ARBA00022723"/>
    </source>
</evidence>
<keyword evidence="9" id="KW-0560">Oxidoreductase</keyword>
<accession>A0A8K0SB11</accession>
<dbReference type="InterPro" id="IPR034812">
    <property type="entry name" value="Ppo-like_N"/>
</dbReference>
<dbReference type="Gene3D" id="1.10.630.10">
    <property type="entry name" value="Cytochrome P450"/>
    <property type="match status" value="1"/>
</dbReference>
<evidence type="ECO:0000256" key="9">
    <source>
        <dbReference type="ARBA" id="ARBA00023002"/>
    </source>
</evidence>
<evidence type="ECO:0000256" key="10">
    <source>
        <dbReference type="ARBA" id="ARBA00023004"/>
    </source>
</evidence>
<evidence type="ECO:0000313" key="14">
    <source>
        <dbReference type="EMBL" id="KAH7303488.1"/>
    </source>
</evidence>
<dbReference type="PANTHER" id="PTHR11903">
    <property type="entry name" value="PROSTAGLANDIN G/H SYNTHASE"/>
    <property type="match status" value="1"/>
</dbReference>
<dbReference type="EC" id="1.13.11.60" evidence="4"/>
<evidence type="ECO:0000256" key="13">
    <source>
        <dbReference type="SAM" id="MobiDB-lite"/>
    </source>
</evidence>
<dbReference type="InterPro" id="IPR017972">
    <property type="entry name" value="Cyt_P450_CS"/>
</dbReference>
<keyword evidence="5" id="KW-0575">Peroxidase</keyword>
<dbReference type="InterPro" id="IPR036396">
    <property type="entry name" value="Cyt_P450_sf"/>
</dbReference>
<dbReference type="Pfam" id="PF00067">
    <property type="entry name" value="p450"/>
    <property type="match status" value="1"/>
</dbReference>
<dbReference type="Pfam" id="PF03098">
    <property type="entry name" value="An_peroxidase"/>
    <property type="match status" value="2"/>
</dbReference>
<dbReference type="InterPro" id="IPR001128">
    <property type="entry name" value="Cyt_P450"/>
</dbReference>
<dbReference type="PROSITE" id="PS00086">
    <property type="entry name" value="CYTOCHROME_P450"/>
    <property type="match status" value="1"/>
</dbReference>
<evidence type="ECO:0000313" key="15">
    <source>
        <dbReference type="Proteomes" id="UP000813444"/>
    </source>
</evidence>
<evidence type="ECO:0000256" key="12">
    <source>
        <dbReference type="PIRSR" id="PIRSR619791-2"/>
    </source>
</evidence>
<dbReference type="AlphaFoldDB" id="A0A8K0SB11"/>
<dbReference type="PRINTS" id="PR00457">
    <property type="entry name" value="ANPEROXIDASE"/>
</dbReference>
<dbReference type="SUPFAM" id="SSF48113">
    <property type="entry name" value="Heme-dependent peroxidases"/>
    <property type="match status" value="1"/>
</dbReference>
<evidence type="ECO:0000256" key="3">
    <source>
        <dbReference type="ARBA" id="ARBA00011881"/>
    </source>
</evidence>
<dbReference type="InterPro" id="IPR010255">
    <property type="entry name" value="Haem_peroxidase_sf"/>
</dbReference>
<sequence>MASSPFAQLYQVISRALSPVPKYPYKLGNDDSVKKTGLLQDVQSMKLEDYKTINDMMNVAMNGEEDDDTLLLERTIAFLARLPSQSQEGQALTDGFVNTLWGSLVHPPNGSLGDVARYRTADGSNNNLSRPLLGAANTSYCRTIPSRVFQGPNFPDPELVFDSIMNRGDGTSSKEHPNKLSSQLFYLAIIITHDVFQTDHRDANKNLTSSYLDLSPLYGRNQEEQAAMRAFKFGLLKPDCFSNKGILRLPPGVGVFLIMFNRFHNYVAGNLALINENNRFPRPDPSHATWEDWVKYDEHLFQTARLITCGLYVNIILKDYVRTILNLNRSGSTWDLDPRSQEKKNALNSNPAPEATGNQVSVEFNLIYRWHSTLSKKDEYFTNKTFRDLLNGIDPAKATTEQMEEALMRFEREVPSNPQDRDFAGLVRGDDNTYSDDELVAILTSSIEDVAGAFGANQVPSCCRALEVLGIIQARNWHVATLNEFRQHFQLKKHETFEDINPDPLVAARLKSLYDSPDAVELYPGLVSEKTKPPMDGSGLCVNYTTSRAILSDAVALVRGDRFYTIDYTPRNLTNWGYNEADFDLTVNQGHVMHKLIFRAFPNHFAYNSIYAHFPFVVPDENKVIHDNLKTAVKYDWAKPTRKIDPVVLKSHKTVCKVLSDNTNFHVPWGEAISYLVSPSPDKVYAKGFCLSGDGPANKESREHVRKCLYAPTKWEDELRHFYKLNAQNLLEKASYRLPGSEYNEVDIIRDVIIPLNTRFVAAFFGLPIKTEETSPHGIYSDYELYMLLTVMFMTVFFDSDPANSFKMHTTAKELALQLEKLVQIEAEVDARAGWVADVAARLGFGGSDKPSDTKDKDGRAWPGLPSYGRHLISRMMEKGKSIEECVAGTVMPISAAGTTIMSGLLSQCLDYFLGDGSEHLPELYRLAKEDTVEADGKLMHYMLEGIRLRGTVVVARYVPPSAAAQEVTDTAPCIADPSDPMGPKPIPNPKVGESKRTYVIQPMQRAIIDLTTASHDESAFPEPETLRLDRPLDNYLPWGFGPHKCLGEGATRAAMMTAFKVLVGTRGLSRAPGPRGHCKSVEFKEWRGQVGRKAVEGGGEEWTGLRVFLSPDQSGYWPVPTTMKVTWLAEEARGKSEEAWVKVGRGTS</sequence>
<keyword evidence="11" id="KW-0413">Isomerase</keyword>
<dbReference type="InterPro" id="IPR050783">
    <property type="entry name" value="Oxylipin_biosynth_metab"/>
</dbReference>
<gene>
    <name evidence="14" type="ORF">B0I35DRAFT_364889</name>
</gene>
<dbReference type="CDD" id="cd09817">
    <property type="entry name" value="linoleate_diol_synthase_like"/>
    <property type="match status" value="1"/>
</dbReference>
<evidence type="ECO:0000256" key="4">
    <source>
        <dbReference type="ARBA" id="ARBA00013239"/>
    </source>
</evidence>
<comment type="catalytic activity">
    <reaction evidence="1">
        <text>(9Z,12Z)-octadecadienoate + O2 = (8R,9Z,12Z)-8-hydroperoxyoctadeca-9,12-dienoate</text>
        <dbReference type="Rhea" id="RHEA:25395"/>
        <dbReference type="ChEBI" id="CHEBI:15379"/>
        <dbReference type="ChEBI" id="CHEBI:30245"/>
        <dbReference type="ChEBI" id="CHEBI:58659"/>
        <dbReference type="EC" id="1.13.11.60"/>
    </reaction>
</comment>